<dbReference type="Pfam" id="PF00571">
    <property type="entry name" value="CBS"/>
    <property type="match status" value="2"/>
</dbReference>
<evidence type="ECO:0000313" key="4">
    <source>
        <dbReference type="EMBL" id="GGG31674.1"/>
    </source>
</evidence>
<dbReference type="SUPFAM" id="SSF54631">
    <property type="entry name" value="CBS-domain pair"/>
    <property type="match status" value="1"/>
</dbReference>
<keyword evidence="5" id="KW-1185">Reference proteome</keyword>
<dbReference type="Proteomes" id="UP000605733">
    <property type="component" value="Unassembled WGS sequence"/>
</dbReference>
<keyword evidence="1 2" id="KW-0129">CBS domain</keyword>
<dbReference type="InterPro" id="IPR044729">
    <property type="entry name" value="CBS_bac"/>
</dbReference>
<dbReference type="SMART" id="SM00116">
    <property type="entry name" value="CBS"/>
    <property type="match status" value="2"/>
</dbReference>
<dbReference type="RefSeq" id="WP_011710961.1">
    <property type="nucleotide sequence ID" value="NZ_BMIX01000002.1"/>
</dbReference>
<dbReference type="Gene3D" id="3.10.580.10">
    <property type="entry name" value="CBS-domain"/>
    <property type="match status" value="1"/>
</dbReference>
<dbReference type="CDD" id="cd04629">
    <property type="entry name" value="CBS_pair_bac"/>
    <property type="match status" value="1"/>
</dbReference>
<feature type="domain" description="CBS" evidence="3">
    <location>
        <begin position="27"/>
        <end position="87"/>
    </location>
</feature>
<dbReference type="PANTHER" id="PTHR43080">
    <property type="entry name" value="CBS DOMAIN-CONTAINING PROTEIN CBSX3, MITOCHONDRIAL"/>
    <property type="match status" value="1"/>
</dbReference>
<protein>
    <submittedName>
        <fullName evidence="4">CBS domain-containing protein</fullName>
    </submittedName>
</protein>
<accession>A0ABQ1WJ92</accession>
<dbReference type="InterPro" id="IPR046342">
    <property type="entry name" value="CBS_dom_sf"/>
</dbReference>
<dbReference type="PANTHER" id="PTHR43080:SF26">
    <property type="entry name" value="REGULATORY PROTEIN"/>
    <property type="match status" value="1"/>
</dbReference>
<evidence type="ECO:0000313" key="5">
    <source>
        <dbReference type="Proteomes" id="UP000605733"/>
    </source>
</evidence>
<name>A0ABQ1WJ92_9FLAO</name>
<dbReference type="EMBL" id="BMIX01000002">
    <property type="protein sequence ID" value="GGG31674.1"/>
    <property type="molecule type" value="Genomic_DNA"/>
</dbReference>
<feature type="domain" description="CBS" evidence="3">
    <location>
        <begin position="96"/>
        <end position="151"/>
    </location>
</feature>
<dbReference type="InterPro" id="IPR051257">
    <property type="entry name" value="Diverse_CBS-Domain"/>
</dbReference>
<comment type="caution">
    <text evidence="4">The sequence shown here is derived from an EMBL/GenBank/DDBJ whole genome shotgun (WGS) entry which is preliminary data.</text>
</comment>
<gene>
    <name evidence="4" type="ORF">GCM10011532_13940</name>
</gene>
<organism evidence="4 5">
    <name type="scientific">Christiangramia forsetii</name>
    <dbReference type="NCBI Taxonomy" id="411153"/>
    <lineage>
        <taxon>Bacteria</taxon>
        <taxon>Pseudomonadati</taxon>
        <taxon>Bacteroidota</taxon>
        <taxon>Flavobacteriia</taxon>
        <taxon>Flavobacteriales</taxon>
        <taxon>Flavobacteriaceae</taxon>
        <taxon>Christiangramia</taxon>
    </lineage>
</organism>
<sequence>MGIKSFMGKRAAPEKPADELISVKDYMTVNLVTFRENENIMDVMEKLIKHGISGGCVVNEKMELLGMISEGDCMKEISDSRYYNMPMSDLTVGKRMIKKVETIDGNMNVLEAARKFTELKFRRFPIVENGRLVGQISQRDVLNAALKLKAHTWNY</sequence>
<proteinExistence type="predicted"/>
<evidence type="ECO:0000256" key="1">
    <source>
        <dbReference type="ARBA" id="ARBA00023122"/>
    </source>
</evidence>
<reference evidence="5" key="1">
    <citation type="journal article" date="2019" name="Int. J. Syst. Evol. Microbiol.">
        <title>The Global Catalogue of Microorganisms (GCM) 10K type strain sequencing project: providing services to taxonomists for standard genome sequencing and annotation.</title>
        <authorList>
            <consortium name="The Broad Institute Genomics Platform"/>
            <consortium name="The Broad Institute Genome Sequencing Center for Infectious Disease"/>
            <person name="Wu L."/>
            <person name="Ma J."/>
        </authorList>
    </citation>
    <scope>NUCLEOTIDE SEQUENCE [LARGE SCALE GENOMIC DNA]</scope>
    <source>
        <strain evidence="5">CGMCC 1.15422</strain>
    </source>
</reference>
<evidence type="ECO:0000259" key="3">
    <source>
        <dbReference type="PROSITE" id="PS51371"/>
    </source>
</evidence>
<dbReference type="PROSITE" id="PS51371">
    <property type="entry name" value="CBS"/>
    <property type="match status" value="2"/>
</dbReference>
<evidence type="ECO:0000256" key="2">
    <source>
        <dbReference type="PROSITE-ProRule" id="PRU00703"/>
    </source>
</evidence>
<dbReference type="InterPro" id="IPR000644">
    <property type="entry name" value="CBS_dom"/>
</dbReference>